<dbReference type="CDD" id="cd16894">
    <property type="entry name" value="MltD-like"/>
    <property type="match status" value="1"/>
</dbReference>
<dbReference type="PROSITE" id="PS00922">
    <property type="entry name" value="TRANSGLYCOSYLASE"/>
    <property type="match status" value="1"/>
</dbReference>
<dbReference type="Pfam" id="PF01476">
    <property type="entry name" value="LysM"/>
    <property type="match status" value="1"/>
</dbReference>
<dbReference type="GO" id="GO:0016020">
    <property type="term" value="C:membrane"/>
    <property type="evidence" value="ECO:0007669"/>
    <property type="project" value="InterPro"/>
</dbReference>
<protein>
    <submittedName>
        <fullName evidence="3">Membrane-bound lytic murein transglycosylase D</fullName>
    </submittedName>
</protein>
<feature type="domain" description="LysM" evidence="2">
    <location>
        <begin position="304"/>
        <end position="347"/>
    </location>
</feature>
<dbReference type="Pfam" id="PF01464">
    <property type="entry name" value="SLT"/>
    <property type="match status" value="1"/>
</dbReference>
<dbReference type="SUPFAM" id="SSF53955">
    <property type="entry name" value="Lysozyme-like"/>
    <property type="match status" value="1"/>
</dbReference>
<dbReference type="EMBL" id="REFO01000016">
    <property type="protein sequence ID" value="RMA92549.1"/>
    <property type="molecule type" value="Genomic_DNA"/>
</dbReference>
<proteinExistence type="inferred from homology"/>
<comment type="caution">
    <text evidence="3">The sequence shown here is derived from an EMBL/GenBank/DDBJ whole genome shotgun (WGS) entry which is preliminary data.</text>
</comment>
<organism evidence="3 4">
    <name type="scientific">Hydrogenothermus marinus</name>
    <dbReference type="NCBI Taxonomy" id="133270"/>
    <lineage>
        <taxon>Bacteria</taxon>
        <taxon>Pseudomonadati</taxon>
        <taxon>Aquificota</taxon>
        <taxon>Aquificia</taxon>
        <taxon>Aquificales</taxon>
        <taxon>Hydrogenothermaceae</taxon>
        <taxon>Hydrogenothermus</taxon>
    </lineage>
</organism>
<dbReference type="InterPro" id="IPR000189">
    <property type="entry name" value="Transglyc_AS"/>
</dbReference>
<comment type="similarity">
    <text evidence="1">Belongs to the transglycosylase Slt family.</text>
</comment>
<name>A0A3M0B8T8_9AQUI</name>
<accession>A0A3M0B8T8</accession>
<dbReference type="InterPro" id="IPR008258">
    <property type="entry name" value="Transglycosylase_SLT_dom_1"/>
</dbReference>
<dbReference type="GO" id="GO:0000270">
    <property type="term" value="P:peptidoglycan metabolic process"/>
    <property type="evidence" value="ECO:0007669"/>
    <property type="project" value="InterPro"/>
</dbReference>
<evidence type="ECO:0000313" key="3">
    <source>
        <dbReference type="EMBL" id="RMA92549.1"/>
    </source>
</evidence>
<evidence type="ECO:0000256" key="1">
    <source>
        <dbReference type="ARBA" id="ARBA00007734"/>
    </source>
</evidence>
<dbReference type="PANTHER" id="PTHR37423">
    <property type="entry name" value="SOLUBLE LYTIC MUREIN TRANSGLYCOSYLASE-RELATED"/>
    <property type="match status" value="1"/>
</dbReference>
<dbReference type="AlphaFoldDB" id="A0A3M0B8T8"/>
<dbReference type="PANTHER" id="PTHR37423:SF2">
    <property type="entry name" value="MEMBRANE-BOUND LYTIC MUREIN TRANSGLYCOSYLASE C"/>
    <property type="match status" value="1"/>
</dbReference>
<dbReference type="PROSITE" id="PS51782">
    <property type="entry name" value="LYSM"/>
    <property type="match status" value="1"/>
</dbReference>
<dbReference type="Gene3D" id="3.10.350.10">
    <property type="entry name" value="LysM domain"/>
    <property type="match status" value="1"/>
</dbReference>
<dbReference type="PROSITE" id="PS51257">
    <property type="entry name" value="PROKAR_LIPOPROTEIN"/>
    <property type="match status" value="1"/>
</dbReference>
<dbReference type="InterPro" id="IPR018392">
    <property type="entry name" value="LysM"/>
</dbReference>
<dbReference type="Proteomes" id="UP000280842">
    <property type="component" value="Unassembled WGS sequence"/>
</dbReference>
<dbReference type="InterPro" id="IPR036779">
    <property type="entry name" value="LysM_dom_sf"/>
</dbReference>
<reference evidence="3 4" key="1">
    <citation type="submission" date="2018-10" db="EMBL/GenBank/DDBJ databases">
        <title>Genomic Encyclopedia of Archaeal and Bacterial Type Strains, Phase II (KMG-II): from individual species to whole genera.</title>
        <authorList>
            <person name="Goeker M."/>
        </authorList>
    </citation>
    <scope>NUCLEOTIDE SEQUENCE [LARGE SCALE GENOMIC DNA]</scope>
    <source>
        <strain evidence="3 4">VM1</strain>
    </source>
</reference>
<dbReference type="OrthoDB" id="9815002at2"/>
<dbReference type="SUPFAM" id="SSF54106">
    <property type="entry name" value="LysM domain"/>
    <property type="match status" value="1"/>
</dbReference>
<dbReference type="InterPro" id="IPR023346">
    <property type="entry name" value="Lysozyme-like_dom_sf"/>
</dbReference>
<dbReference type="SMART" id="SM00257">
    <property type="entry name" value="LysM"/>
    <property type="match status" value="1"/>
</dbReference>
<dbReference type="Gene3D" id="1.10.530.10">
    <property type="match status" value="1"/>
</dbReference>
<dbReference type="GO" id="GO:0008933">
    <property type="term" value="F:peptidoglycan lytic transglycosylase activity"/>
    <property type="evidence" value="ECO:0007669"/>
    <property type="project" value="InterPro"/>
</dbReference>
<evidence type="ECO:0000313" key="4">
    <source>
        <dbReference type="Proteomes" id="UP000280842"/>
    </source>
</evidence>
<gene>
    <name evidence="3" type="ORF">CLV39_1598</name>
</gene>
<dbReference type="RefSeq" id="WP_121923697.1">
    <property type="nucleotide sequence ID" value="NZ_REFO01000016.1"/>
</dbReference>
<keyword evidence="4" id="KW-1185">Reference proteome</keyword>
<dbReference type="CDD" id="cd00118">
    <property type="entry name" value="LysM"/>
    <property type="match status" value="1"/>
</dbReference>
<sequence>MQKKSWGLFIIFLFSSAFFISSCGTKKINYSYNYEISDEDQYYLDSEAKKLHIKIPNKRDIRKFLYYFTHEDRGFIQEGLNNAQIYLPTVKKIFIKYNIPTDLAYLPLIESKYNPYAVSSSGAAGLWQFLPMTAKRFGLKINHVIDERKDPYKSSIAAAKYLKYLYSLFGRWDLVLAAYNCGEGCIQRKKGYKKGFWNIKYKLPKQTRDYVPKFFAALLIAKNPRKYGFYIKRKPVYIVRKPAKTTFSLKKLAYFYHLDYNLVKLFNAHLKRKVAYKGVYVNIPIKKKIASKKPKIKKVSLKYKIYIVKPKDTLYRIAKKYDISIEKIKRVNKLHSNIIKVGQVLKIPIED</sequence>
<evidence type="ECO:0000259" key="2">
    <source>
        <dbReference type="PROSITE" id="PS51782"/>
    </source>
</evidence>